<name>A0A4Y7IBS4_PAPSO</name>
<dbReference type="Gramene" id="RZC44849">
    <property type="protein sequence ID" value="RZC44849"/>
    <property type="gene ID" value="C5167_037799"/>
</dbReference>
<evidence type="ECO:0000313" key="2">
    <source>
        <dbReference type="Proteomes" id="UP000316621"/>
    </source>
</evidence>
<dbReference type="AlphaFoldDB" id="A0A4Y7IBS4"/>
<keyword evidence="2" id="KW-1185">Reference proteome</keyword>
<sequence>MLKSLLNHLQTAEIDETVDVRHVALQPEQGKNQATIKIGSD</sequence>
<dbReference type="Proteomes" id="UP000316621">
    <property type="component" value="Chromosome 1"/>
</dbReference>
<evidence type="ECO:0000313" key="1">
    <source>
        <dbReference type="EMBL" id="RZC44849.1"/>
    </source>
</evidence>
<dbReference type="EMBL" id="CM010715">
    <property type="protein sequence ID" value="RZC44849.1"/>
    <property type="molecule type" value="Genomic_DNA"/>
</dbReference>
<organism evidence="1 2">
    <name type="scientific">Papaver somniferum</name>
    <name type="common">Opium poppy</name>
    <dbReference type="NCBI Taxonomy" id="3469"/>
    <lineage>
        <taxon>Eukaryota</taxon>
        <taxon>Viridiplantae</taxon>
        <taxon>Streptophyta</taxon>
        <taxon>Embryophyta</taxon>
        <taxon>Tracheophyta</taxon>
        <taxon>Spermatophyta</taxon>
        <taxon>Magnoliopsida</taxon>
        <taxon>Ranunculales</taxon>
        <taxon>Papaveraceae</taxon>
        <taxon>Papaveroideae</taxon>
        <taxon>Papaver</taxon>
    </lineage>
</organism>
<accession>A0A4Y7IBS4</accession>
<protein>
    <submittedName>
        <fullName evidence="1">Uncharacterized protein</fullName>
    </submittedName>
</protein>
<proteinExistence type="predicted"/>
<gene>
    <name evidence="1" type="ORF">C5167_037799</name>
</gene>
<reference evidence="1 2" key="1">
    <citation type="journal article" date="2018" name="Science">
        <title>The opium poppy genome and morphinan production.</title>
        <authorList>
            <person name="Guo L."/>
            <person name="Winzer T."/>
            <person name="Yang X."/>
            <person name="Li Y."/>
            <person name="Ning Z."/>
            <person name="He Z."/>
            <person name="Teodor R."/>
            <person name="Lu Y."/>
            <person name="Bowser T.A."/>
            <person name="Graham I.A."/>
            <person name="Ye K."/>
        </authorList>
    </citation>
    <scope>NUCLEOTIDE SEQUENCE [LARGE SCALE GENOMIC DNA]</scope>
    <source>
        <strain evidence="2">cv. HN1</strain>
        <tissue evidence="1">Leaves</tissue>
    </source>
</reference>